<gene>
    <name evidence="2" type="ORF">Poly30_46960</name>
</gene>
<evidence type="ECO:0000259" key="1">
    <source>
        <dbReference type="Pfam" id="PF09012"/>
    </source>
</evidence>
<evidence type="ECO:0000313" key="3">
    <source>
        <dbReference type="Proteomes" id="UP000320390"/>
    </source>
</evidence>
<dbReference type="Proteomes" id="UP000320390">
    <property type="component" value="Chromosome"/>
</dbReference>
<dbReference type="AlphaFoldDB" id="A0A518EYH0"/>
<feature type="domain" description="Transcriptional regulator HTH-type FeoC" evidence="1">
    <location>
        <begin position="1"/>
        <end position="59"/>
    </location>
</feature>
<name>A0A518EYH0_9BACT</name>
<dbReference type="InterPro" id="IPR036390">
    <property type="entry name" value="WH_DNA-bd_sf"/>
</dbReference>
<dbReference type="RefSeq" id="WP_145203016.1">
    <property type="nucleotide sequence ID" value="NZ_CP036434.1"/>
</dbReference>
<protein>
    <submittedName>
        <fullName evidence="2">FeoC like transcriptional regulator</fullName>
    </submittedName>
</protein>
<sequence>MLVQLLERVAQGGSVHLGELADEFGLTVPVVRDMLADLAIRGYLRPTGGDCSTKCGGCAFATSCHGETETQTWMLTEKGRTLASSGAA</sequence>
<dbReference type="Gene3D" id="1.10.10.10">
    <property type="entry name" value="Winged helix-like DNA-binding domain superfamily/Winged helix DNA-binding domain"/>
    <property type="match status" value="1"/>
</dbReference>
<dbReference type="Pfam" id="PF09012">
    <property type="entry name" value="FeoC"/>
    <property type="match status" value="1"/>
</dbReference>
<reference evidence="2 3" key="1">
    <citation type="submission" date="2019-02" db="EMBL/GenBank/DDBJ databases">
        <title>Deep-cultivation of Planctomycetes and their phenomic and genomic characterization uncovers novel biology.</title>
        <authorList>
            <person name="Wiegand S."/>
            <person name="Jogler M."/>
            <person name="Boedeker C."/>
            <person name="Pinto D."/>
            <person name="Vollmers J."/>
            <person name="Rivas-Marin E."/>
            <person name="Kohn T."/>
            <person name="Peeters S.H."/>
            <person name="Heuer A."/>
            <person name="Rast P."/>
            <person name="Oberbeckmann S."/>
            <person name="Bunk B."/>
            <person name="Jeske O."/>
            <person name="Meyerdierks A."/>
            <person name="Storesund J.E."/>
            <person name="Kallscheuer N."/>
            <person name="Luecker S."/>
            <person name="Lage O.M."/>
            <person name="Pohl T."/>
            <person name="Merkel B.J."/>
            <person name="Hornburger P."/>
            <person name="Mueller R.-W."/>
            <person name="Bruemmer F."/>
            <person name="Labrenz M."/>
            <person name="Spormann A.M."/>
            <person name="Op den Camp H."/>
            <person name="Overmann J."/>
            <person name="Amann R."/>
            <person name="Jetten M.S.M."/>
            <person name="Mascher T."/>
            <person name="Medema M.H."/>
            <person name="Devos D.P."/>
            <person name="Kaster A.-K."/>
            <person name="Ovreas L."/>
            <person name="Rohde M."/>
            <person name="Galperin M.Y."/>
            <person name="Jogler C."/>
        </authorList>
    </citation>
    <scope>NUCLEOTIDE SEQUENCE [LARGE SCALE GENOMIC DNA]</scope>
    <source>
        <strain evidence="2 3">Poly30</strain>
    </source>
</reference>
<dbReference type="SUPFAM" id="SSF46785">
    <property type="entry name" value="Winged helix' DNA-binding domain"/>
    <property type="match status" value="1"/>
</dbReference>
<dbReference type="EMBL" id="CP036434">
    <property type="protein sequence ID" value="QDV09139.1"/>
    <property type="molecule type" value="Genomic_DNA"/>
</dbReference>
<keyword evidence="3" id="KW-1185">Reference proteome</keyword>
<proteinExistence type="predicted"/>
<accession>A0A518EYH0</accession>
<evidence type="ECO:0000313" key="2">
    <source>
        <dbReference type="EMBL" id="QDV09139.1"/>
    </source>
</evidence>
<dbReference type="OrthoDB" id="33199at2"/>
<organism evidence="2 3">
    <name type="scientific">Saltatorellus ferox</name>
    <dbReference type="NCBI Taxonomy" id="2528018"/>
    <lineage>
        <taxon>Bacteria</taxon>
        <taxon>Pseudomonadati</taxon>
        <taxon>Planctomycetota</taxon>
        <taxon>Planctomycetia</taxon>
        <taxon>Planctomycetia incertae sedis</taxon>
        <taxon>Saltatorellus</taxon>
    </lineage>
</organism>
<dbReference type="InterPro" id="IPR015102">
    <property type="entry name" value="Tscrpt_reg_HTH_FeoC"/>
</dbReference>
<dbReference type="InterPro" id="IPR036388">
    <property type="entry name" value="WH-like_DNA-bd_sf"/>
</dbReference>